<evidence type="ECO:0000313" key="3">
    <source>
        <dbReference type="Proteomes" id="UP000565576"/>
    </source>
</evidence>
<feature type="transmembrane region" description="Helical" evidence="1">
    <location>
        <begin position="129"/>
        <end position="145"/>
    </location>
</feature>
<evidence type="ECO:0008006" key="4">
    <source>
        <dbReference type="Google" id="ProtNLM"/>
    </source>
</evidence>
<name>A0A7X0MD69_9HYPH</name>
<dbReference type="InterPro" id="IPR049713">
    <property type="entry name" value="Pr6Pr-like"/>
</dbReference>
<gene>
    <name evidence="2" type="ORF">GGD46_003604</name>
</gene>
<feature type="transmembrane region" description="Helical" evidence="1">
    <location>
        <begin position="157"/>
        <end position="176"/>
    </location>
</feature>
<dbReference type="EMBL" id="JACHBG010000007">
    <property type="protein sequence ID" value="MBB6486309.1"/>
    <property type="molecule type" value="Genomic_DNA"/>
</dbReference>
<evidence type="ECO:0000256" key="1">
    <source>
        <dbReference type="SAM" id="Phobius"/>
    </source>
</evidence>
<feature type="transmembrane region" description="Helical" evidence="1">
    <location>
        <begin position="98"/>
        <end position="117"/>
    </location>
</feature>
<evidence type="ECO:0000313" key="2">
    <source>
        <dbReference type="EMBL" id="MBB6486309.1"/>
    </source>
</evidence>
<proteinExistence type="predicted"/>
<feature type="transmembrane region" description="Helical" evidence="1">
    <location>
        <begin position="21"/>
        <end position="46"/>
    </location>
</feature>
<accession>A0A7X0MD69</accession>
<keyword evidence="1" id="KW-1133">Transmembrane helix</keyword>
<feature type="transmembrane region" description="Helical" evidence="1">
    <location>
        <begin position="58"/>
        <end position="77"/>
    </location>
</feature>
<dbReference type="RefSeq" id="WP_246806363.1">
    <property type="nucleotide sequence ID" value="NZ_JACHBG010000007.1"/>
</dbReference>
<dbReference type="Proteomes" id="UP000565576">
    <property type="component" value="Unassembled WGS sequence"/>
</dbReference>
<dbReference type="AlphaFoldDB" id="A0A7X0MD69"/>
<keyword evidence="1" id="KW-0472">Membrane</keyword>
<protein>
    <recommendedName>
        <fullName evidence="4">FAR-17a/AIG1-like protein</fullName>
    </recommendedName>
</protein>
<organism evidence="2 3">
    <name type="scientific">Rhizobium lusitanum</name>
    <dbReference type="NCBI Taxonomy" id="293958"/>
    <lineage>
        <taxon>Bacteria</taxon>
        <taxon>Pseudomonadati</taxon>
        <taxon>Pseudomonadota</taxon>
        <taxon>Alphaproteobacteria</taxon>
        <taxon>Hyphomicrobiales</taxon>
        <taxon>Rhizobiaceae</taxon>
        <taxon>Rhizobium/Agrobacterium group</taxon>
        <taxon>Rhizobium</taxon>
    </lineage>
</organism>
<comment type="caution">
    <text evidence="2">The sequence shown here is derived from an EMBL/GenBank/DDBJ whole genome shotgun (WGS) entry which is preliminary data.</text>
</comment>
<sequence length="231" mass="25800">MRGLAACLGVLRVPMSMKGSVSFCRCLLALLALTGIVISYVAIIPGAHVSRVRLTTNFLSYFTIQSNILLVVALLAAEIAPSSQIGRWARRSSTKTAILLYVGVAGGVYFWMLKDVWHPRGWQLRADQLLHYCIPLLAAIDWLFFVERGRLTWRDAFWWLLFPALYSAYSLVHGYFSGFYPYPFLDVNDVGLQEVLGNMALLGILFLLLGGTITLVDRMAARLGKRAPQPE</sequence>
<reference evidence="2 3" key="1">
    <citation type="submission" date="2020-08" db="EMBL/GenBank/DDBJ databases">
        <title>Genomic Encyclopedia of Type Strains, Phase IV (KMG-V): Genome sequencing to study the core and pangenomes of soil and plant-associated prokaryotes.</title>
        <authorList>
            <person name="Whitman W."/>
        </authorList>
    </citation>
    <scope>NUCLEOTIDE SEQUENCE [LARGE SCALE GENOMIC DNA]</scope>
    <source>
        <strain evidence="2 3">SEMIA 4060</strain>
    </source>
</reference>
<dbReference type="NCBIfam" id="NF038065">
    <property type="entry name" value="Pr6Pr"/>
    <property type="match status" value="1"/>
</dbReference>
<feature type="transmembrane region" description="Helical" evidence="1">
    <location>
        <begin position="196"/>
        <end position="216"/>
    </location>
</feature>
<keyword evidence="1" id="KW-0812">Transmembrane</keyword>